<proteinExistence type="predicted"/>
<evidence type="ECO:0000313" key="1">
    <source>
        <dbReference type="EMBL" id="KKK89222.1"/>
    </source>
</evidence>
<gene>
    <name evidence="1" type="ORF">LCGC14_2735260</name>
</gene>
<name>A0A0F8Z607_9ZZZZ</name>
<sequence>MSKLKKAHIPDFSKVRKVLSAVAQEVTECHIEEFAEAERASFVREVERQNFDDFNAAPLKPSYRARKVRLGLDPRVMIRTRHYLDSIRVFRRKNSAQSVTFHVGFHARALARDDKGRRVPFLLRYLAAVHEEGSHKAHIPRRRHWRPHLARMHERAPRVRARIKAEIRERARKKLPAMLA</sequence>
<dbReference type="EMBL" id="LAZR01049621">
    <property type="protein sequence ID" value="KKK89222.1"/>
    <property type="molecule type" value="Genomic_DNA"/>
</dbReference>
<accession>A0A0F8Z607</accession>
<comment type="caution">
    <text evidence="1">The sequence shown here is derived from an EMBL/GenBank/DDBJ whole genome shotgun (WGS) entry which is preliminary data.</text>
</comment>
<protein>
    <submittedName>
        <fullName evidence="1">Uncharacterized protein</fullName>
    </submittedName>
</protein>
<feature type="non-terminal residue" evidence="1">
    <location>
        <position position="180"/>
    </location>
</feature>
<dbReference type="AlphaFoldDB" id="A0A0F8Z607"/>
<organism evidence="1">
    <name type="scientific">marine sediment metagenome</name>
    <dbReference type="NCBI Taxonomy" id="412755"/>
    <lineage>
        <taxon>unclassified sequences</taxon>
        <taxon>metagenomes</taxon>
        <taxon>ecological metagenomes</taxon>
    </lineage>
</organism>
<reference evidence="1" key="1">
    <citation type="journal article" date="2015" name="Nature">
        <title>Complex archaea that bridge the gap between prokaryotes and eukaryotes.</title>
        <authorList>
            <person name="Spang A."/>
            <person name="Saw J.H."/>
            <person name="Jorgensen S.L."/>
            <person name="Zaremba-Niedzwiedzka K."/>
            <person name="Martijn J."/>
            <person name="Lind A.E."/>
            <person name="van Eijk R."/>
            <person name="Schleper C."/>
            <person name="Guy L."/>
            <person name="Ettema T.J."/>
        </authorList>
    </citation>
    <scope>NUCLEOTIDE SEQUENCE</scope>
</reference>